<dbReference type="PANTHER" id="PTHR42834:SF1">
    <property type="entry name" value="ENDONUCLEASE_EXONUCLEASE_PHOSPHATASE FAMILY PROTEIN (AFU_ORTHOLOGUE AFUA_3G09210)"/>
    <property type="match status" value="1"/>
</dbReference>
<organism evidence="2 3">
    <name type="scientific">Hoylesella nanceiensis</name>
    <dbReference type="NCBI Taxonomy" id="425941"/>
    <lineage>
        <taxon>Bacteria</taxon>
        <taxon>Pseudomonadati</taxon>
        <taxon>Bacteroidota</taxon>
        <taxon>Bacteroidia</taxon>
        <taxon>Bacteroidales</taxon>
        <taxon>Prevotellaceae</taxon>
        <taxon>Hoylesella</taxon>
    </lineage>
</organism>
<accession>A0ABS6YE16</accession>
<gene>
    <name evidence="2" type="ORF">KZO38_08495</name>
</gene>
<evidence type="ECO:0000259" key="1">
    <source>
        <dbReference type="Pfam" id="PF19580"/>
    </source>
</evidence>
<keyword evidence="2" id="KW-0540">Nuclease</keyword>
<reference evidence="2 3" key="1">
    <citation type="submission" date="2021-07" db="EMBL/GenBank/DDBJ databases">
        <title>Genomic diversity and antimicrobial resistance of Prevotella spp. isolated from chronic lung disease airways.</title>
        <authorList>
            <person name="Webb K.A."/>
            <person name="Olagoke O.S."/>
            <person name="Baird T."/>
            <person name="Neill J."/>
            <person name="Pham A."/>
            <person name="Wells T.J."/>
            <person name="Ramsay K.A."/>
            <person name="Bell S.C."/>
            <person name="Sarovich D.S."/>
            <person name="Price E.P."/>
        </authorList>
    </citation>
    <scope>NUCLEOTIDE SEQUENCE [LARGE SCALE GENOMIC DNA]</scope>
    <source>
        <strain evidence="2 3">SCHI0011.S.12</strain>
    </source>
</reference>
<sequence>MNLSTLVLGIFTIVQLNCENLFDCQHDSLKNDYEFLPTSYRHWNPHKYWCKMNHLSQSLVSCGDWKGSWSLPDIVALCEVENDSVMRDLTLRAPLRTLRYQYVMTQSPDLRGIDVALLYSPFTFSLLQCHSVRVNPIKGMRPTRDILYVSGCVFNADTLHIMVVHAPSRMGGEHFSRAFRCEVAKKINEITDSIRSTSLNPNIAILGDFNDYVGNLSLEMLSNNGLFDISANAKGLNGTKGTYKYQGEWDSLDHIFVSESLKKYWLDCFINDADFLLCDDEKYGGKQPFRCYVGAKYHKGYSDHLPLVAHFEFK</sequence>
<proteinExistence type="predicted"/>
<dbReference type="RefSeq" id="WP_219481878.1">
    <property type="nucleotide sequence ID" value="NZ_JAHXCT010000006.1"/>
</dbReference>
<dbReference type="InterPro" id="IPR005135">
    <property type="entry name" value="Endo/exonuclease/phosphatase"/>
</dbReference>
<dbReference type="GO" id="GO:0004519">
    <property type="term" value="F:endonuclease activity"/>
    <property type="evidence" value="ECO:0007669"/>
    <property type="project" value="UniProtKB-KW"/>
</dbReference>
<evidence type="ECO:0000313" key="2">
    <source>
        <dbReference type="EMBL" id="MBW4769795.1"/>
    </source>
</evidence>
<comment type="caution">
    <text evidence="2">The sequence shown here is derived from an EMBL/GenBank/DDBJ whole genome shotgun (WGS) entry which is preliminary data.</text>
</comment>
<dbReference type="PANTHER" id="PTHR42834">
    <property type="entry name" value="ENDONUCLEASE/EXONUCLEASE/PHOSPHATASE FAMILY PROTEIN (AFU_ORTHOLOGUE AFUA_3G09210)"/>
    <property type="match status" value="1"/>
</dbReference>
<evidence type="ECO:0000313" key="3">
    <source>
        <dbReference type="Proteomes" id="UP000788426"/>
    </source>
</evidence>
<keyword evidence="2" id="KW-0378">Hydrolase</keyword>
<feature type="domain" description="Endonuclease/exonuclease/phosphatase" evidence="1">
    <location>
        <begin position="12"/>
        <end position="311"/>
    </location>
</feature>
<dbReference type="EMBL" id="JAHXCT010000006">
    <property type="protein sequence ID" value="MBW4769795.1"/>
    <property type="molecule type" value="Genomic_DNA"/>
</dbReference>
<dbReference type="Pfam" id="PF19580">
    <property type="entry name" value="Exo_endo_phos_3"/>
    <property type="match status" value="1"/>
</dbReference>
<protein>
    <submittedName>
        <fullName evidence="2">Endonuclease</fullName>
    </submittedName>
</protein>
<name>A0ABS6YE16_9BACT</name>
<dbReference type="Proteomes" id="UP000788426">
    <property type="component" value="Unassembled WGS sequence"/>
</dbReference>
<keyword evidence="3" id="KW-1185">Reference proteome</keyword>
<keyword evidence="2" id="KW-0255">Endonuclease</keyword>